<evidence type="ECO:0000256" key="3">
    <source>
        <dbReference type="PIRSR" id="PIRSR605502-1"/>
    </source>
</evidence>
<comment type="caution">
    <text evidence="4">The sequence shown here is derived from an EMBL/GenBank/DDBJ whole genome shotgun (WGS) entry which is preliminary data.</text>
</comment>
<dbReference type="Pfam" id="PF03747">
    <property type="entry name" value="ADP_ribosyl_GH"/>
    <property type="match status" value="2"/>
</dbReference>
<dbReference type="InterPro" id="IPR050792">
    <property type="entry name" value="ADP-ribosylglycohydrolase"/>
</dbReference>
<comment type="cofactor">
    <cofactor evidence="3">
        <name>Mg(2+)</name>
        <dbReference type="ChEBI" id="CHEBI:18420"/>
    </cofactor>
    <text evidence="3">Binds 2 magnesium ions per subunit.</text>
</comment>
<gene>
    <name evidence="4" type="ORF">ACFQFD_07270</name>
</gene>
<dbReference type="InterPro" id="IPR036705">
    <property type="entry name" value="Ribosyl_crysJ1_sf"/>
</dbReference>
<sequence length="287" mass="28521">MTNTGSDRPGDRAVDSRARARGCLLGLACGDALGRPVDGDAGAAVRDRYGRVTEQLGADGRPAGTTTEPTAAAVAVADRLLRRDDQQAISTGAASGGAIPPEPAAHPGTLLAAAVPYGLVDATAADRAALAAAATTRVERATADDPAAETCAALATIIGELIGGASVENAVSTAMGVAVDRGSPVALRETLAVVGDRGAVTIDARGDQSALFETALHEAVAAADAEEAIVSAVSRGGHASTLGAVAGAVSGARFGEDAIPARWVNELDESPDVRSLGASLTEIARTR</sequence>
<dbReference type="PANTHER" id="PTHR16222">
    <property type="entry name" value="ADP-RIBOSYLGLYCOHYDROLASE"/>
    <property type="match status" value="1"/>
</dbReference>
<dbReference type="EMBL" id="JBHSWX010000012">
    <property type="protein sequence ID" value="MFC6785778.1"/>
    <property type="molecule type" value="Genomic_DNA"/>
</dbReference>
<dbReference type="InterPro" id="IPR005502">
    <property type="entry name" value="Ribosyl_crysJ1"/>
</dbReference>
<evidence type="ECO:0000313" key="4">
    <source>
        <dbReference type="EMBL" id="MFC6785778.1"/>
    </source>
</evidence>
<comment type="similarity">
    <text evidence="1">Belongs to the ADP-ribosylglycohydrolase family.</text>
</comment>
<evidence type="ECO:0000256" key="1">
    <source>
        <dbReference type="ARBA" id="ARBA00010702"/>
    </source>
</evidence>
<feature type="binding site" evidence="3">
    <location>
        <position position="241"/>
    </location>
    <ligand>
        <name>Mg(2+)</name>
        <dbReference type="ChEBI" id="CHEBI:18420"/>
        <label>1</label>
    </ligand>
</feature>
<keyword evidence="3" id="KW-0460">Magnesium</keyword>
<dbReference type="GO" id="GO:0016787">
    <property type="term" value="F:hydrolase activity"/>
    <property type="evidence" value="ECO:0007669"/>
    <property type="project" value="UniProtKB-KW"/>
</dbReference>
<accession>A0ABD5T8R3</accession>
<proteinExistence type="inferred from homology"/>
<protein>
    <submittedName>
        <fullName evidence="4">ADP-ribosylglycohydrolase family protein</fullName>
    </submittedName>
</protein>
<keyword evidence="2" id="KW-0378">Hydrolase</keyword>
<name>A0ABD5T8R3_9EURY</name>
<dbReference type="Proteomes" id="UP001596443">
    <property type="component" value="Unassembled WGS sequence"/>
</dbReference>
<reference evidence="4 5" key="1">
    <citation type="journal article" date="2019" name="Int. J. Syst. Evol. Microbiol.">
        <title>The Global Catalogue of Microorganisms (GCM) 10K type strain sequencing project: providing services to taxonomists for standard genome sequencing and annotation.</title>
        <authorList>
            <consortium name="The Broad Institute Genomics Platform"/>
            <consortium name="The Broad Institute Genome Sequencing Center for Infectious Disease"/>
            <person name="Wu L."/>
            <person name="Ma J."/>
        </authorList>
    </citation>
    <scope>NUCLEOTIDE SEQUENCE [LARGE SCALE GENOMIC DNA]</scope>
    <source>
        <strain evidence="4 5">SYNS20</strain>
    </source>
</reference>
<evidence type="ECO:0000313" key="5">
    <source>
        <dbReference type="Proteomes" id="UP001596443"/>
    </source>
</evidence>
<dbReference type="SUPFAM" id="SSF101478">
    <property type="entry name" value="ADP-ribosylglycohydrolase"/>
    <property type="match status" value="1"/>
</dbReference>
<keyword evidence="3" id="KW-0479">Metal-binding</keyword>
<dbReference type="Gene3D" id="1.10.4080.10">
    <property type="entry name" value="ADP-ribosylation/Crystallin J1"/>
    <property type="match status" value="1"/>
</dbReference>
<dbReference type="AlphaFoldDB" id="A0ABD5T8R3"/>
<dbReference type="GeneID" id="81208836"/>
<dbReference type="RefSeq" id="WP_284062606.1">
    <property type="nucleotide sequence ID" value="NZ_CP126158.1"/>
</dbReference>
<organism evidence="4 5">
    <name type="scientific">Halobaculum halobium</name>
    <dbReference type="NCBI Taxonomy" id="3032281"/>
    <lineage>
        <taxon>Archaea</taxon>
        <taxon>Methanobacteriati</taxon>
        <taxon>Methanobacteriota</taxon>
        <taxon>Stenosarchaea group</taxon>
        <taxon>Halobacteria</taxon>
        <taxon>Halobacteriales</taxon>
        <taxon>Haloferacaceae</taxon>
        <taxon>Halobaculum</taxon>
    </lineage>
</organism>
<keyword evidence="5" id="KW-1185">Reference proteome</keyword>
<dbReference type="PANTHER" id="PTHR16222:SF24">
    <property type="entry name" value="ADP-RIBOSYLHYDROLASE ARH3"/>
    <property type="match status" value="1"/>
</dbReference>
<evidence type="ECO:0000256" key="2">
    <source>
        <dbReference type="ARBA" id="ARBA00022801"/>
    </source>
</evidence>